<evidence type="ECO:0000256" key="5">
    <source>
        <dbReference type="ARBA" id="ARBA00022927"/>
    </source>
</evidence>
<reference evidence="13" key="1">
    <citation type="journal article" date="2015" name="Nature">
        <title>Complex archaea that bridge the gap between prokaryotes and eukaryotes.</title>
        <authorList>
            <person name="Spang A."/>
            <person name="Saw J.H."/>
            <person name="Jorgensen S.L."/>
            <person name="Zaremba-Niedzwiedzka K."/>
            <person name="Martijn J."/>
            <person name="Lind A.E."/>
            <person name="van Eijk R."/>
            <person name="Schleper C."/>
            <person name="Guy L."/>
            <person name="Ettema T.J."/>
        </authorList>
    </citation>
    <scope>NUCLEOTIDE SEQUENCE</scope>
</reference>
<dbReference type="NCBIfam" id="TIGR00916">
    <property type="entry name" value="2A0604s01"/>
    <property type="match status" value="1"/>
</dbReference>
<accession>A0A0F9PJT9</accession>
<evidence type="ECO:0000256" key="4">
    <source>
        <dbReference type="ARBA" id="ARBA00022692"/>
    </source>
</evidence>
<dbReference type="InterPro" id="IPR048634">
    <property type="entry name" value="SecD_SecF_C"/>
</dbReference>
<feature type="transmembrane region" description="Helical" evidence="9">
    <location>
        <begin position="369"/>
        <end position="392"/>
    </location>
</feature>
<evidence type="ECO:0000259" key="12">
    <source>
        <dbReference type="Pfam" id="PF22599"/>
    </source>
</evidence>
<evidence type="ECO:0000259" key="11">
    <source>
        <dbReference type="Pfam" id="PF21760"/>
    </source>
</evidence>
<dbReference type="InterPro" id="IPR055344">
    <property type="entry name" value="SecD_SecF_C_bact"/>
</dbReference>
<comment type="caution">
    <text evidence="13">The sequence shown here is derived from an EMBL/GenBank/DDBJ whole genome shotgun (WGS) entry which is preliminary data.</text>
</comment>
<keyword evidence="8 9" id="KW-0472">Membrane</keyword>
<keyword evidence="5" id="KW-0653">Protein transport</keyword>
<evidence type="ECO:0000256" key="3">
    <source>
        <dbReference type="ARBA" id="ARBA00022475"/>
    </source>
</evidence>
<dbReference type="GO" id="GO:0015450">
    <property type="term" value="F:protein-transporting ATPase activity"/>
    <property type="evidence" value="ECO:0007669"/>
    <property type="project" value="InterPro"/>
</dbReference>
<evidence type="ECO:0000256" key="1">
    <source>
        <dbReference type="ARBA" id="ARBA00004651"/>
    </source>
</evidence>
<dbReference type="PANTHER" id="PTHR30081:SF1">
    <property type="entry name" value="PROTEIN TRANSLOCASE SUBUNIT SECD"/>
    <property type="match status" value="1"/>
</dbReference>
<evidence type="ECO:0008006" key="14">
    <source>
        <dbReference type="Google" id="ProtNLM"/>
    </source>
</evidence>
<feature type="domain" description="SecDF P1 head subdomain" evidence="12">
    <location>
        <begin position="141"/>
        <end position="241"/>
    </location>
</feature>
<proteinExistence type="inferred from homology"/>
<feature type="transmembrane region" description="Helical" evidence="9">
    <location>
        <begin position="263"/>
        <end position="281"/>
    </location>
</feature>
<sequence length="447" mass="47799">MSQKNKYILSIIFVFILVGASIYGLMAKGLGLGLDLKGGLSVVLTAKETSKTRVNERTMKQALFIMRNRVDKLGVSEPSIERHGKKNIIVQLPGIKDPKKALDIIGQTALLEFAIVKDEHNSKSVAELNKMLEKGEKPLGKALMRGDAISNASGGFAQSQQNSLGNQYEVTMNFTSKGAQAFGDITSKNVNKSLAIILDNKIMTAPNIQTAITDGNAVIEGMESLEEAKRVALVLQTGQLPFELEVSQQQQVGPTLGQDSLDAALMAAIIGFALVALYMIGYYRVLGLIAWLSLGAFASLLFGAMVLLDILLGAAGVAGISLSLPSIAGVILLIGIAADSSIIIFERIKEEVRSGKSLRSAFDAGFSHGFRTFLDADLVTFLTAAVLFYFGIGLVKGFALTLMVGIFIDIFVSLVFKRSILKLIAVNNWIKNPALIGLKGLKGAGSE</sequence>
<dbReference type="HAMAP" id="MF_01463_B">
    <property type="entry name" value="SecD_B"/>
    <property type="match status" value="1"/>
</dbReference>
<dbReference type="Gene3D" id="1.20.1640.10">
    <property type="entry name" value="Multidrug efflux transporter AcrB transmembrane domain"/>
    <property type="match status" value="1"/>
</dbReference>
<gene>
    <name evidence="13" type="ORF">LCGC14_0833810</name>
</gene>
<dbReference type="NCBIfam" id="TIGR01129">
    <property type="entry name" value="secD"/>
    <property type="match status" value="1"/>
</dbReference>
<dbReference type="GO" id="GO:0005886">
    <property type="term" value="C:plasma membrane"/>
    <property type="evidence" value="ECO:0007669"/>
    <property type="project" value="UniProtKB-SubCell"/>
</dbReference>
<dbReference type="GO" id="GO:0006886">
    <property type="term" value="P:intracellular protein transport"/>
    <property type="evidence" value="ECO:0007669"/>
    <property type="project" value="InterPro"/>
</dbReference>
<comment type="subcellular location">
    <subcellularLocation>
        <location evidence="1">Cell membrane</location>
        <topology evidence="1">Multi-pass membrane protein</topology>
    </subcellularLocation>
</comment>
<dbReference type="Pfam" id="PF21760">
    <property type="entry name" value="SecD_1st"/>
    <property type="match status" value="1"/>
</dbReference>
<evidence type="ECO:0000256" key="9">
    <source>
        <dbReference type="SAM" id="Phobius"/>
    </source>
</evidence>
<keyword evidence="2" id="KW-0813">Transport</keyword>
<feature type="domain" description="Protein export membrane protein SecD/SecF C-terminal" evidence="10">
    <location>
        <begin position="243"/>
        <end position="424"/>
    </location>
</feature>
<organism evidence="13">
    <name type="scientific">marine sediment metagenome</name>
    <dbReference type="NCBI Taxonomy" id="412755"/>
    <lineage>
        <taxon>unclassified sequences</taxon>
        <taxon>metagenomes</taxon>
        <taxon>ecological metagenomes</taxon>
    </lineage>
</organism>
<feature type="transmembrane region" description="Helical" evidence="9">
    <location>
        <begin position="7"/>
        <end position="26"/>
    </location>
</feature>
<feature type="domain" description="Protein translocase subunit SecDF P1" evidence="11">
    <location>
        <begin position="59"/>
        <end position="117"/>
    </location>
</feature>
<evidence type="ECO:0000259" key="10">
    <source>
        <dbReference type="Pfam" id="PF02355"/>
    </source>
</evidence>
<keyword evidence="6 9" id="KW-1133">Transmembrane helix</keyword>
<evidence type="ECO:0000256" key="2">
    <source>
        <dbReference type="ARBA" id="ARBA00022448"/>
    </source>
</evidence>
<evidence type="ECO:0000256" key="7">
    <source>
        <dbReference type="ARBA" id="ARBA00023010"/>
    </source>
</evidence>
<dbReference type="Pfam" id="PF22599">
    <property type="entry name" value="SecDF_P1_head"/>
    <property type="match status" value="1"/>
</dbReference>
<keyword evidence="4 9" id="KW-0812">Transmembrane</keyword>
<dbReference type="InterPro" id="IPR022813">
    <property type="entry name" value="SecD/SecF_arch_bac"/>
</dbReference>
<dbReference type="AlphaFoldDB" id="A0A0F9PJT9"/>
<feature type="transmembrane region" description="Helical" evidence="9">
    <location>
        <begin position="398"/>
        <end position="416"/>
    </location>
</feature>
<feature type="transmembrane region" description="Helical" evidence="9">
    <location>
        <begin position="327"/>
        <end position="348"/>
    </location>
</feature>
<dbReference type="InterPro" id="IPR048631">
    <property type="entry name" value="SecD_1st"/>
</dbReference>
<dbReference type="Gene3D" id="3.30.70.3220">
    <property type="match status" value="1"/>
</dbReference>
<evidence type="ECO:0000256" key="8">
    <source>
        <dbReference type="ARBA" id="ARBA00023136"/>
    </source>
</evidence>
<keyword evidence="7" id="KW-0811">Translocation</keyword>
<dbReference type="PANTHER" id="PTHR30081">
    <property type="entry name" value="PROTEIN-EXPORT MEMBRANE PROTEIN SEC"/>
    <property type="match status" value="1"/>
</dbReference>
<dbReference type="EMBL" id="LAZR01002404">
    <property type="protein sequence ID" value="KKN30454.1"/>
    <property type="molecule type" value="Genomic_DNA"/>
</dbReference>
<dbReference type="InterPro" id="IPR054384">
    <property type="entry name" value="SecDF_P1_head"/>
</dbReference>
<keyword evidence="3" id="KW-1003">Cell membrane</keyword>
<dbReference type="Pfam" id="PF02355">
    <property type="entry name" value="SecD_SecF_C"/>
    <property type="match status" value="1"/>
</dbReference>
<evidence type="ECO:0000313" key="13">
    <source>
        <dbReference type="EMBL" id="KKN30454.1"/>
    </source>
</evidence>
<dbReference type="SUPFAM" id="SSF82866">
    <property type="entry name" value="Multidrug efflux transporter AcrB transmembrane domain"/>
    <property type="match status" value="1"/>
</dbReference>
<protein>
    <recommendedName>
        <fullName evidence="14">Protein translocase subunit SecD</fullName>
    </recommendedName>
</protein>
<evidence type="ECO:0000256" key="6">
    <source>
        <dbReference type="ARBA" id="ARBA00022989"/>
    </source>
</evidence>
<dbReference type="InterPro" id="IPR005791">
    <property type="entry name" value="SecD"/>
</dbReference>
<feature type="transmembrane region" description="Helical" evidence="9">
    <location>
        <begin position="288"/>
        <end position="315"/>
    </location>
</feature>
<name>A0A0F9PJT9_9ZZZZ</name>